<evidence type="ECO:0000256" key="1">
    <source>
        <dbReference type="ARBA" id="ARBA00022679"/>
    </source>
</evidence>
<name>A0A9D2J1X3_9BACE</name>
<feature type="domain" description="N-acetyltransferase" evidence="3">
    <location>
        <begin position="3"/>
        <end position="163"/>
    </location>
</feature>
<evidence type="ECO:0000259" key="3">
    <source>
        <dbReference type="PROSITE" id="PS51186"/>
    </source>
</evidence>
<dbReference type="CDD" id="cd04301">
    <property type="entry name" value="NAT_SF"/>
    <property type="match status" value="1"/>
</dbReference>
<dbReference type="InterPro" id="IPR016181">
    <property type="entry name" value="Acyl_CoA_acyltransferase"/>
</dbReference>
<evidence type="ECO:0000256" key="2">
    <source>
        <dbReference type="ARBA" id="ARBA00023315"/>
    </source>
</evidence>
<proteinExistence type="predicted"/>
<keyword evidence="1" id="KW-0808">Transferase</keyword>
<dbReference type="InterPro" id="IPR000182">
    <property type="entry name" value="GNAT_dom"/>
</dbReference>
<dbReference type="AlphaFoldDB" id="A0A9D2J1X3"/>
<evidence type="ECO:0000313" key="5">
    <source>
        <dbReference type="Proteomes" id="UP000824028"/>
    </source>
</evidence>
<sequence>MATTIRPARLDDASTLADIYNTYVAHSTATFETALVDADEMRRRIAALSPRYPYLVCEEGGMLAGYCYAHPWKERAAYAQTWETTVYLHPAHTNRGLGQQLMEALMEECRRQGVHILIACITAENTASRAFHERLGFRQVSLFREVGRKFGRWLDVTDYEYVL</sequence>
<dbReference type="Gene3D" id="3.40.630.30">
    <property type="match status" value="1"/>
</dbReference>
<dbReference type="PROSITE" id="PS51186">
    <property type="entry name" value="GNAT"/>
    <property type="match status" value="1"/>
</dbReference>
<reference evidence="4" key="1">
    <citation type="journal article" date="2021" name="PeerJ">
        <title>Extensive microbial diversity within the chicken gut microbiome revealed by metagenomics and culture.</title>
        <authorList>
            <person name="Gilroy R."/>
            <person name="Ravi A."/>
            <person name="Getino M."/>
            <person name="Pursley I."/>
            <person name="Horton D.L."/>
            <person name="Alikhan N.F."/>
            <person name="Baker D."/>
            <person name="Gharbi K."/>
            <person name="Hall N."/>
            <person name="Watson M."/>
            <person name="Adriaenssens E.M."/>
            <person name="Foster-Nyarko E."/>
            <person name="Jarju S."/>
            <person name="Secka A."/>
            <person name="Antonio M."/>
            <person name="Oren A."/>
            <person name="Chaudhuri R.R."/>
            <person name="La Ragione R."/>
            <person name="Hildebrand F."/>
            <person name="Pallen M.J."/>
        </authorList>
    </citation>
    <scope>NUCLEOTIDE SEQUENCE</scope>
    <source>
        <strain evidence="4">ChiHjej9B8-1298</strain>
    </source>
</reference>
<organism evidence="4 5">
    <name type="scientific">Candidatus Bacteroides merdigallinarum</name>
    <dbReference type="NCBI Taxonomy" id="2838473"/>
    <lineage>
        <taxon>Bacteria</taxon>
        <taxon>Pseudomonadati</taxon>
        <taxon>Bacteroidota</taxon>
        <taxon>Bacteroidia</taxon>
        <taxon>Bacteroidales</taxon>
        <taxon>Bacteroidaceae</taxon>
        <taxon>Bacteroides</taxon>
    </lineage>
</organism>
<comment type="caution">
    <text evidence="4">The sequence shown here is derived from an EMBL/GenBank/DDBJ whole genome shotgun (WGS) entry which is preliminary data.</text>
</comment>
<keyword evidence="2" id="KW-0012">Acyltransferase</keyword>
<evidence type="ECO:0000313" key="4">
    <source>
        <dbReference type="EMBL" id="HIZ33232.1"/>
    </source>
</evidence>
<dbReference type="Pfam" id="PF13420">
    <property type="entry name" value="Acetyltransf_4"/>
    <property type="match status" value="1"/>
</dbReference>
<dbReference type="GO" id="GO:0016747">
    <property type="term" value="F:acyltransferase activity, transferring groups other than amino-acyl groups"/>
    <property type="evidence" value="ECO:0007669"/>
    <property type="project" value="InterPro"/>
</dbReference>
<protein>
    <submittedName>
        <fullName evidence="4">GNAT family N-acetyltransferase</fullName>
    </submittedName>
</protein>
<accession>A0A9D2J1X3</accession>
<dbReference type="SUPFAM" id="SSF55729">
    <property type="entry name" value="Acyl-CoA N-acyltransferases (Nat)"/>
    <property type="match status" value="1"/>
</dbReference>
<dbReference type="Proteomes" id="UP000824028">
    <property type="component" value="Unassembled WGS sequence"/>
</dbReference>
<dbReference type="PANTHER" id="PTHR43072">
    <property type="entry name" value="N-ACETYLTRANSFERASE"/>
    <property type="match status" value="1"/>
</dbReference>
<dbReference type="PANTHER" id="PTHR43072:SF23">
    <property type="entry name" value="UPF0039 PROTEIN C11D3.02C"/>
    <property type="match status" value="1"/>
</dbReference>
<reference evidence="4" key="2">
    <citation type="submission" date="2021-04" db="EMBL/GenBank/DDBJ databases">
        <authorList>
            <person name="Gilroy R."/>
        </authorList>
    </citation>
    <scope>NUCLEOTIDE SEQUENCE</scope>
    <source>
        <strain evidence="4">ChiHjej9B8-1298</strain>
    </source>
</reference>
<gene>
    <name evidence="4" type="ORF">H9814_06810</name>
</gene>
<dbReference type="EMBL" id="DXBX01000053">
    <property type="protein sequence ID" value="HIZ33232.1"/>
    <property type="molecule type" value="Genomic_DNA"/>
</dbReference>